<keyword evidence="3" id="KW-1185">Reference proteome</keyword>
<feature type="transmembrane region" description="Helical" evidence="1">
    <location>
        <begin position="31"/>
        <end position="49"/>
    </location>
</feature>
<keyword evidence="1" id="KW-1133">Transmembrane helix</keyword>
<proteinExistence type="predicted"/>
<evidence type="ECO:0000256" key="1">
    <source>
        <dbReference type="SAM" id="Phobius"/>
    </source>
</evidence>
<organism evidence="2 3">
    <name type="scientific">Phytophthora lilii</name>
    <dbReference type="NCBI Taxonomy" id="2077276"/>
    <lineage>
        <taxon>Eukaryota</taxon>
        <taxon>Sar</taxon>
        <taxon>Stramenopiles</taxon>
        <taxon>Oomycota</taxon>
        <taxon>Peronosporomycetes</taxon>
        <taxon>Peronosporales</taxon>
        <taxon>Peronosporaceae</taxon>
        <taxon>Phytophthora</taxon>
    </lineage>
</organism>
<dbReference type="Gene3D" id="1.10.730.10">
    <property type="entry name" value="Isoleucyl-tRNA Synthetase, Domain 1"/>
    <property type="match status" value="1"/>
</dbReference>
<dbReference type="InterPro" id="IPR009080">
    <property type="entry name" value="tRNAsynth_Ia_anticodon-bd"/>
</dbReference>
<gene>
    <name evidence="2" type="ORF">Plil01_000938000</name>
</gene>
<evidence type="ECO:0000313" key="3">
    <source>
        <dbReference type="Proteomes" id="UP001165083"/>
    </source>
</evidence>
<sequence>MEPWVLSKTLKKSDDSASEEYQLAKERLDTVLFWLVGLIVSLSNLAILLQPVVPKAAAKILDYLGVSADKRSFADATLLKNDENLMGAVLENSKSFVTFPKFHKQRD</sequence>
<dbReference type="EMBL" id="BSXW01000469">
    <property type="protein sequence ID" value="GMF23276.1"/>
    <property type="molecule type" value="Genomic_DNA"/>
</dbReference>
<keyword evidence="1" id="KW-0472">Membrane</keyword>
<accession>A0A9W6WQR0</accession>
<dbReference type="GO" id="GO:0004812">
    <property type="term" value="F:aminoacyl-tRNA ligase activity"/>
    <property type="evidence" value="ECO:0007669"/>
    <property type="project" value="InterPro"/>
</dbReference>
<dbReference type="SUPFAM" id="SSF47323">
    <property type="entry name" value="Anticodon-binding domain of a subclass of class I aminoacyl-tRNA synthetases"/>
    <property type="match status" value="1"/>
</dbReference>
<evidence type="ECO:0000313" key="2">
    <source>
        <dbReference type="EMBL" id="GMF23276.1"/>
    </source>
</evidence>
<dbReference type="GO" id="GO:0005524">
    <property type="term" value="F:ATP binding"/>
    <property type="evidence" value="ECO:0007669"/>
    <property type="project" value="InterPro"/>
</dbReference>
<keyword evidence="1" id="KW-0812">Transmembrane</keyword>
<name>A0A9W6WQR0_9STRA</name>
<dbReference type="OrthoDB" id="24670at2759"/>
<dbReference type="GO" id="GO:0006418">
    <property type="term" value="P:tRNA aminoacylation for protein translation"/>
    <property type="evidence" value="ECO:0007669"/>
    <property type="project" value="InterPro"/>
</dbReference>
<dbReference type="Proteomes" id="UP001165083">
    <property type="component" value="Unassembled WGS sequence"/>
</dbReference>
<reference evidence="2" key="1">
    <citation type="submission" date="2023-04" db="EMBL/GenBank/DDBJ databases">
        <title>Phytophthora lilii NBRC 32176.</title>
        <authorList>
            <person name="Ichikawa N."/>
            <person name="Sato H."/>
            <person name="Tonouchi N."/>
        </authorList>
    </citation>
    <scope>NUCLEOTIDE SEQUENCE</scope>
    <source>
        <strain evidence="2">NBRC 32176</strain>
    </source>
</reference>
<comment type="caution">
    <text evidence="2">The sequence shown here is derived from an EMBL/GenBank/DDBJ whole genome shotgun (WGS) entry which is preliminary data.</text>
</comment>
<protein>
    <submittedName>
        <fullName evidence="2">Unnamed protein product</fullName>
    </submittedName>
</protein>
<dbReference type="AlphaFoldDB" id="A0A9W6WQR0"/>